<dbReference type="OrthoDB" id="361020at2759"/>
<dbReference type="GO" id="GO:0003684">
    <property type="term" value="F:damaged DNA binding"/>
    <property type="evidence" value="ECO:0007669"/>
    <property type="project" value="TreeGrafter"/>
</dbReference>
<keyword evidence="9" id="KW-0539">Nucleus</keyword>
<evidence type="ECO:0000256" key="1">
    <source>
        <dbReference type="ARBA" id="ARBA00004123"/>
    </source>
</evidence>
<dbReference type="SMART" id="SM00891">
    <property type="entry name" value="ERCC4"/>
    <property type="match status" value="1"/>
</dbReference>
<evidence type="ECO:0000256" key="10">
    <source>
        <dbReference type="SAM" id="MobiDB-lite"/>
    </source>
</evidence>
<keyword evidence="7" id="KW-0238">DNA-binding</keyword>
<dbReference type="Proteomes" id="UP000504638">
    <property type="component" value="Unplaced"/>
</dbReference>
<evidence type="ECO:0000256" key="9">
    <source>
        <dbReference type="ARBA" id="ARBA00023242"/>
    </source>
</evidence>
<dbReference type="Gene3D" id="3.40.50.10130">
    <property type="match status" value="1"/>
</dbReference>
<dbReference type="InterPro" id="IPR006166">
    <property type="entry name" value="ERCC4_domain"/>
</dbReference>
<dbReference type="GeneID" id="54423146"/>
<protein>
    <submittedName>
        <fullName evidence="12 14">DNA repair endonuclease XPF</fullName>
    </submittedName>
</protein>
<comment type="similarity">
    <text evidence="2">Belongs to the XPF family.</text>
</comment>
<dbReference type="EMBL" id="ML975162">
    <property type="protein sequence ID" value="KAF1811399.1"/>
    <property type="molecule type" value="Genomic_DNA"/>
</dbReference>
<keyword evidence="13" id="KW-1185">Reference proteome</keyword>
<dbReference type="SUPFAM" id="SSF47781">
    <property type="entry name" value="RuvA domain 2-like"/>
    <property type="match status" value="1"/>
</dbReference>
<reference evidence="12 14" key="1">
    <citation type="submission" date="2020-01" db="EMBL/GenBank/DDBJ databases">
        <authorList>
            <consortium name="DOE Joint Genome Institute"/>
            <person name="Haridas S."/>
            <person name="Albert R."/>
            <person name="Binder M."/>
            <person name="Bloem J."/>
            <person name="Labutti K."/>
            <person name="Salamov A."/>
            <person name="Andreopoulos B."/>
            <person name="Baker S.E."/>
            <person name="Barry K."/>
            <person name="Bills G."/>
            <person name="Bluhm B.H."/>
            <person name="Cannon C."/>
            <person name="Castanera R."/>
            <person name="Culley D.E."/>
            <person name="Daum C."/>
            <person name="Ezra D."/>
            <person name="Gonzalez J.B."/>
            <person name="Henrissat B."/>
            <person name="Kuo A."/>
            <person name="Liang C."/>
            <person name="Lipzen A."/>
            <person name="Lutzoni F."/>
            <person name="Magnuson J."/>
            <person name="Mondo S."/>
            <person name="Nolan M."/>
            <person name="Ohm R."/>
            <person name="Pangilinan J."/>
            <person name="Park H.-J."/>
            <person name="Ramirez L."/>
            <person name="Alfaro M."/>
            <person name="Sun H."/>
            <person name="Tritt A."/>
            <person name="Yoshinaga Y."/>
            <person name="Zwiers L.-H."/>
            <person name="Turgeon B.G."/>
            <person name="Goodwin S.B."/>
            <person name="Spatafora J.W."/>
            <person name="Crous P.W."/>
            <person name="Grigoriev I.V."/>
        </authorList>
    </citation>
    <scope>NUCLEOTIDE SEQUENCE</scope>
    <source>
        <strain evidence="12 14">CBS 781.70</strain>
    </source>
</reference>
<dbReference type="GO" id="GO:0000736">
    <property type="term" value="P:double-strand break repair via single-strand annealing, removal of nonhomologous ends"/>
    <property type="evidence" value="ECO:0007669"/>
    <property type="project" value="TreeGrafter"/>
</dbReference>
<dbReference type="CDD" id="cd20078">
    <property type="entry name" value="XPF_nuclease_XPF_euk"/>
    <property type="match status" value="1"/>
</dbReference>
<dbReference type="GO" id="GO:0000724">
    <property type="term" value="P:double-strand break repair via homologous recombination"/>
    <property type="evidence" value="ECO:0007669"/>
    <property type="project" value="TreeGrafter"/>
</dbReference>
<evidence type="ECO:0000256" key="2">
    <source>
        <dbReference type="ARBA" id="ARBA00010015"/>
    </source>
</evidence>
<gene>
    <name evidence="12 14" type="ORF">P152DRAFT_508276</name>
</gene>
<dbReference type="Pfam" id="PF02732">
    <property type="entry name" value="ERCC4"/>
    <property type="match status" value="1"/>
</dbReference>
<keyword evidence="6" id="KW-0378">Hydrolase</keyword>
<feature type="compositionally biased region" description="Polar residues" evidence="10">
    <location>
        <begin position="508"/>
        <end position="521"/>
    </location>
</feature>
<keyword evidence="4 12" id="KW-0255">Endonuclease</keyword>
<dbReference type="GO" id="GO:0003697">
    <property type="term" value="F:single-stranded DNA binding"/>
    <property type="evidence" value="ECO:0007669"/>
    <property type="project" value="InterPro"/>
</dbReference>
<keyword evidence="5" id="KW-0227">DNA damage</keyword>
<keyword evidence="8" id="KW-0234">DNA repair</keyword>
<proteinExistence type="inferred from homology"/>
<name>A0A6G1G0R6_9PEZI</name>
<keyword evidence="3" id="KW-0540">Nuclease</keyword>
<evidence type="ECO:0000259" key="11">
    <source>
        <dbReference type="SMART" id="SM00891"/>
    </source>
</evidence>
<evidence type="ECO:0000256" key="5">
    <source>
        <dbReference type="ARBA" id="ARBA00022763"/>
    </source>
</evidence>
<dbReference type="FunFam" id="3.40.50.10130:FF:000002">
    <property type="entry name" value="DNA repair endonuclease XPF"/>
    <property type="match status" value="1"/>
</dbReference>
<accession>A0A6G1G0R6</accession>
<evidence type="ECO:0000313" key="13">
    <source>
        <dbReference type="Proteomes" id="UP000504638"/>
    </source>
</evidence>
<feature type="region of interest" description="Disordered" evidence="10">
    <location>
        <begin position="481"/>
        <end position="521"/>
    </location>
</feature>
<dbReference type="SUPFAM" id="SSF52980">
    <property type="entry name" value="Restriction endonuclease-like"/>
    <property type="match status" value="1"/>
</dbReference>
<feature type="domain" description="ERCC4" evidence="11">
    <location>
        <begin position="692"/>
        <end position="772"/>
    </location>
</feature>
<dbReference type="AlphaFoldDB" id="A0A6G1G0R6"/>
<dbReference type="GO" id="GO:0000110">
    <property type="term" value="C:nucleotide-excision repair factor 1 complex"/>
    <property type="evidence" value="ECO:0007669"/>
    <property type="project" value="TreeGrafter"/>
</dbReference>
<evidence type="ECO:0000313" key="14">
    <source>
        <dbReference type="RefSeq" id="XP_033533030.1"/>
    </source>
</evidence>
<dbReference type="InterPro" id="IPR011335">
    <property type="entry name" value="Restrct_endonuc-II-like"/>
</dbReference>
<evidence type="ECO:0000256" key="7">
    <source>
        <dbReference type="ARBA" id="ARBA00023125"/>
    </source>
</evidence>
<reference evidence="14" key="3">
    <citation type="submission" date="2025-04" db="UniProtKB">
        <authorList>
            <consortium name="RefSeq"/>
        </authorList>
    </citation>
    <scope>IDENTIFICATION</scope>
    <source>
        <strain evidence="14">CBS 781.70</strain>
    </source>
</reference>
<dbReference type="InterPro" id="IPR047520">
    <property type="entry name" value="XPF_nuclease"/>
</dbReference>
<dbReference type="GO" id="GO:0000712">
    <property type="term" value="P:resolution of meiotic recombination intermediates"/>
    <property type="evidence" value="ECO:0007669"/>
    <property type="project" value="TreeGrafter"/>
</dbReference>
<organism evidence="12">
    <name type="scientific">Eremomyces bilateralis CBS 781.70</name>
    <dbReference type="NCBI Taxonomy" id="1392243"/>
    <lineage>
        <taxon>Eukaryota</taxon>
        <taxon>Fungi</taxon>
        <taxon>Dikarya</taxon>
        <taxon>Ascomycota</taxon>
        <taxon>Pezizomycotina</taxon>
        <taxon>Dothideomycetes</taxon>
        <taxon>Dothideomycetes incertae sedis</taxon>
        <taxon>Eremomycetales</taxon>
        <taxon>Eremomycetaceae</taxon>
        <taxon>Eremomyces</taxon>
    </lineage>
</organism>
<evidence type="ECO:0000256" key="6">
    <source>
        <dbReference type="ARBA" id="ARBA00022801"/>
    </source>
</evidence>
<dbReference type="PANTHER" id="PTHR10150:SF0">
    <property type="entry name" value="DNA REPAIR ENDONUCLEASE XPF"/>
    <property type="match status" value="1"/>
</dbReference>
<reference evidence="14" key="2">
    <citation type="submission" date="2020-04" db="EMBL/GenBank/DDBJ databases">
        <authorList>
            <consortium name="NCBI Genome Project"/>
        </authorList>
    </citation>
    <scope>NUCLEOTIDE SEQUENCE</scope>
    <source>
        <strain evidence="14">CBS 781.70</strain>
    </source>
</reference>
<evidence type="ECO:0000256" key="8">
    <source>
        <dbReference type="ARBA" id="ARBA00023204"/>
    </source>
</evidence>
<evidence type="ECO:0000256" key="4">
    <source>
        <dbReference type="ARBA" id="ARBA00022759"/>
    </source>
</evidence>
<evidence type="ECO:0000256" key="3">
    <source>
        <dbReference type="ARBA" id="ARBA00022722"/>
    </source>
</evidence>
<dbReference type="GO" id="GO:0000014">
    <property type="term" value="F:single-stranded DNA endodeoxyribonuclease activity"/>
    <property type="evidence" value="ECO:0007669"/>
    <property type="project" value="TreeGrafter"/>
</dbReference>
<dbReference type="InterPro" id="IPR010994">
    <property type="entry name" value="RuvA_2-like"/>
</dbReference>
<dbReference type="GO" id="GO:1901255">
    <property type="term" value="P:nucleotide-excision repair involved in interstrand cross-link repair"/>
    <property type="evidence" value="ECO:0007669"/>
    <property type="project" value="TreeGrafter"/>
</dbReference>
<comment type="subcellular location">
    <subcellularLocation>
        <location evidence="1">Nucleus</location>
    </subcellularLocation>
</comment>
<evidence type="ECO:0000313" key="12">
    <source>
        <dbReference type="EMBL" id="KAF1811399.1"/>
    </source>
</evidence>
<dbReference type="Gene3D" id="1.10.150.20">
    <property type="entry name" value="5' to 3' exonuclease, C-terminal subdomain"/>
    <property type="match status" value="1"/>
</dbReference>
<sequence>MPGDEGTVKLSLPLEYQQDIFHELRDEDELLILAPGLGLLRIVTNLLHSYDVAGNNLILLVGADDRENGWIGEALAEHAAISAAPKCRGLSLVNTDVMSVGAREKMYSQGGMFSITSRILIVDFLSGLLDPAIVTGMVVLHADQVVATSLEAFILRIYRQKNKDGFLKAFSDRPEPFTMGFSPLSNMMRNLFLRKSSLYPRFQVSVAKSLEGRKKAEVIEFEVSMTDDMRVIQNAILECIEVSIADLKRSNPGLDVEDWTVDSALHKNFDSIIRRQLDPVWHRTSFRTKQVVRDLTLLRSLLHALITEDCVNFNKYLDTVRAATAPEPGSSRHSQPPWLFLDASNTIFETAKRRVYTGKLTANLAPTGSDSALHPVLEEQPKWGQLAEILEEIETDMFFNPVPDDDSNRTTLIMCGETSTCSQLREYLQTMYLRADETNGENEDANPEASAAFMMRRKLRNYLNWKKDFARASTTLFSKDAQGAASKPLPGKAPPNKRRRVRGGAYAGSNSGRQSFETSVTAGDRDAHIASLLAELHPSEAESQQKGEIGADPLDDMDKYYELYDMNDLVLVHPYDGDMDEHILEEVKPRYVVMFEPDAAFIRRVEVYRSSHRDRNIKVYFMYYQDSVEEQRYLSIVRREKDAFTKLIRERGAMALTLNSTAPEDPQEAFLRTINTRIAGGGRVAATAEPPRVVVDVREFRSSLPSQLHGRSMEIVPAMLTVGDYVLTTGICIERKSIRDLISSLNNGRLYNQAESMIKYYKNPMLLIEFEREKAFTLEMFSDLSLGGPSAGMFSKIGEPDLQAKIVMLTIAFPRLKIVWSSSPFQTAEIFEELKRGLEEPDPVKAVEAGLDVLGGGDPESGTYASTPGEMLRVLPGVTEPVAQRLQLEVGSITELANMGEDRIAELVGKEVARQIVRFFERNVIDE</sequence>
<dbReference type="RefSeq" id="XP_033533030.1">
    <property type="nucleotide sequence ID" value="XM_033682576.1"/>
</dbReference>
<dbReference type="PANTHER" id="PTHR10150">
    <property type="entry name" value="DNA REPAIR ENDONUCLEASE XPF"/>
    <property type="match status" value="1"/>
</dbReference>
<dbReference type="NCBIfam" id="TIGR00596">
    <property type="entry name" value="rad1"/>
    <property type="match status" value="1"/>
</dbReference>
<dbReference type="InterPro" id="IPR006167">
    <property type="entry name" value="XPF"/>
</dbReference>